<reference evidence="2" key="1">
    <citation type="journal article" date="2022" name="Plant J.">
        <title>Strategies of tolerance reflected in two North American maple genomes.</title>
        <authorList>
            <person name="McEvoy S.L."/>
            <person name="Sezen U.U."/>
            <person name="Trouern-Trend A."/>
            <person name="McMahon S.M."/>
            <person name="Schaberg P.G."/>
            <person name="Yang J."/>
            <person name="Wegrzyn J.L."/>
            <person name="Swenson N.G."/>
        </authorList>
    </citation>
    <scope>NUCLEOTIDE SEQUENCE</scope>
    <source>
        <strain evidence="2">NS2018</strain>
    </source>
</reference>
<evidence type="ECO:0000313" key="2">
    <source>
        <dbReference type="EMBL" id="KAK0591946.1"/>
    </source>
</evidence>
<feature type="compositionally biased region" description="Low complexity" evidence="1">
    <location>
        <begin position="285"/>
        <end position="299"/>
    </location>
</feature>
<dbReference type="InterPro" id="IPR039620">
    <property type="entry name" value="BKI1/MAKR1/3/4"/>
</dbReference>
<feature type="region of interest" description="Disordered" evidence="1">
    <location>
        <begin position="282"/>
        <end position="301"/>
    </location>
</feature>
<dbReference type="GO" id="GO:0019210">
    <property type="term" value="F:kinase inhibitor activity"/>
    <property type="evidence" value="ECO:0007669"/>
    <property type="project" value="InterPro"/>
</dbReference>
<name>A0AA39S6P7_ACESA</name>
<evidence type="ECO:0008006" key="4">
    <source>
        <dbReference type="Google" id="ProtNLM"/>
    </source>
</evidence>
<comment type="caution">
    <text evidence="2">The sequence shown here is derived from an EMBL/GenBank/DDBJ whole genome shotgun (WGS) entry which is preliminary data.</text>
</comment>
<reference evidence="2" key="2">
    <citation type="submission" date="2023-06" db="EMBL/GenBank/DDBJ databases">
        <authorList>
            <person name="Swenson N.G."/>
            <person name="Wegrzyn J.L."/>
            <person name="Mcevoy S.L."/>
        </authorList>
    </citation>
    <scope>NUCLEOTIDE SEQUENCE</scope>
    <source>
        <strain evidence="2">NS2018</strain>
        <tissue evidence="2">Leaf</tissue>
    </source>
</reference>
<keyword evidence="3" id="KW-1185">Reference proteome</keyword>
<sequence>MAVNFMSYDHGDDDYIDMEVGSGSYSNFLNNHSINISPNSNNPREFEFQNMSSNFLEREPTTNSPADELFYKGKLLPLHLPPRLQMVEKLLENSSCAYYDDNINKDYAFEDFYSTPLMTNAVTTPTTSTPFESCNISPSESCQVSRELNPNEYFLEYSTAESGLFIGNENPKKSWKKKIKQSSIGSKLKASRDYLKSLFGKSGCSDESCTAAAGKVSDEGGQVSKAKDCLNNYVNAAKKNHPFGQIQRGKCQSSAALTNISESNSTCHRRSFSMVIKRHSTNKCSSSSSSSGSSSSSSSNDSNGFQELQFLKRSNSSAYSEIENSIQGAIAHCKKSQQLFHSRKTLSEVGFHSFSSSRITPPFPPASLSRELPFPIKFQPVKPAAAFQLPSSSSRRVRAVEFQPPRSSRRRVELQRRPSFVVHRPASSSVVQLPASSRRRVSFQRRLRRRPASVIQLRCRRVSFQHHLIWSSSIVPAGWVFISGGSSTTTTTPSWPPFPPASLSRELPFPIKFQPVKPAAAFQLPSSSSRRVRAVEFQPPRSSRRRVELQRRPSFVVHRPASSSVVQLPASSRRRVSFQRRLRRRPASVIQLRCRRVSFQHHLIWSSSIVPAASLSSCLPFPRAPFPDQISASEASRRVPAAVEFQPSRSRRRVPAAAFQPSSRGAPASSLVRRSSSSLQQRRPASSVQPPSRLVPASPTPSSSFRHPASLPSRLVPASPDLEF</sequence>
<dbReference type="GO" id="GO:0005886">
    <property type="term" value="C:plasma membrane"/>
    <property type="evidence" value="ECO:0007669"/>
    <property type="project" value="InterPro"/>
</dbReference>
<dbReference type="Proteomes" id="UP001168877">
    <property type="component" value="Unassembled WGS sequence"/>
</dbReference>
<dbReference type="EMBL" id="JAUESC010000380">
    <property type="protein sequence ID" value="KAK0591946.1"/>
    <property type="molecule type" value="Genomic_DNA"/>
</dbReference>
<dbReference type="PANTHER" id="PTHR33312:SF5">
    <property type="entry name" value="MEMBRANE-ASSOCIATED KINASE REGULATOR 4-RELATED"/>
    <property type="match status" value="1"/>
</dbReference>
<evidence type="ECO:0000313" key="3">
    <source>
        <dbReference type="Proteomes" id="UP001168877"/>
    </source>
</evidence>
<feature type="compositionally biased region" description="Low complexity" evidence="1">
    <location>
        <begin position="667"/>
        <end position="687"/>
    </location>
</feature>
<organism evidence="2 3">
    <name type="scientific">Acer saccharum</name>
    <name type="common">Sugar maple</name>
    <dbReference type="NCBI Taxonomy" id="4024"/>
    <lineage>
        <taxon>Eukaryota</taxon>
        <taxon>Viridiplantae</taxon>
        <taxon>Streptophyta</taxon>
        <taxon>Embryophyta</taxon>
        <taxon>Tracheophyta</taxon>
        <taxon>Spermatophyta</taxon>
        <taxon>Magnoliopsida</taxon>
        <taxon>eudicotyledons</taxon>
        <taxon>Gunneridae</taxon>
        <taxon>Pentapetalae</taxon>
        <taxon>rosids</taxon>
        <taxon>malvids</taxon>
        <taxon>Sapindales</taxon>
        <taxon>Sapindaceae</taxon>
        <taxon>Hippocastanoideae</taxon>
        <taxon>Acereae</taxon>
        <taxon>Acer</taxon>
    </lineage>
</organism>
<gene>
    <name evidence="2" type="ORF">LWI29_010632</name>
</gene>
<feature type="region of interest" description="Disordered" evidence="1">
    <location>
        <begin position="643"/>
        <end position="724"/>
    </location>
</feature>
<dbReference type="AlphaFoldDB" id="A0AA39S6P7"/>
<proteinExistence type="predicted"/>
<evidence type="ECO:0000256" key="1">
    <source>
        <dbReference type="SAM" id="MobiDB-lite"/>
    </source>
</evidence>
<dbReference type="PANTHER" id="PTHR33312">
    <property type="entry name" value="MEMBRANE-ASSOCIATED KINASE REGULATOR 4-RELATED"/>
    <property type="match status" value="1"/>
</dbReference>
<accession>A0AA39S6P7</accession>
<protein>
    <recommendedName>
        <fullName evidence="4">Membrane-associated kinase regulator 4</fullName>
    </recommendedName>
</protein>